<dbReference type="OrthoDB" id="10452202at2759"/>
<accession>A0A422NXY0</accession>
<sequence>MNYIAVMLSPEATATDLAAAAEPSSRGVVSPTRSPAFADLRARHRERLGQIRSRLRGHIEETLPLLTPSPPAAAELPATPHVARLLDFSAKLHQVPDGATAGDIRQLLLSRPPRPPAERTSLRLSFNPECIQLMQRSGEEGVQGASASGNSFMGDTNAGEAQERVVLEDSDAPFISFHLKCTSCASDERILIDANASSLFYCPFCGVPQR</sequence>
<evidence type="ECO:0000313" key="1">
    <source>
        <dbReference type="EMBL" id="RNF10363.1"/>
    </source>
</evidence>
<dbReference type="EMBL" id="MKKU01000484">
    <property type="protein sequence ID" value="RNF10363.1"/>
    <property type="molecule type" value="Genomic_DNA"/>
</dbReference>
<protein>
    <submittedName>
        <fullName evidence="1">Uncharacterized protein</fullName>
    </submittedName>
</protein>
<gene>
    <name evidence="1" type="ORF">Tco025E_06809</name>
</gene>
<dbReference type="AlphaFoldDB" id="A0A422NXY0"/>
<organism evidence="1 2">
    <name type="scientific">Trypanosoma conorhini</name>
    <dbReference type="NCBI Taxonomy" id="83891"/>
    <lineage>
        <taxon>Eukaryota</taxon>
        <taxon>Discoba</taxon>
        <taxon>Euglenozoa</taxon>
        <taxon>Kinetoplastea</taxon>
        <taxon>Metakinetoplastina</taxon>
        <taxon>Trypanosomatida</taxon>
        <taxon>Trypanosomatidae</taxon>
        <taxon>Trypanosoma</taxon>
    </lineage>
</organism>
<comment type="caution">
    <text evidence="1">The sequence shown here is derived from an EMBL/GenBank/DDBJ whole genome shotgun (WGS) entry which is preliminary data.</text>
</comment>
<dbReference type="GeneID" id="40320420"/>
<dbReference type="Proteomes" id="UP000284403">
    <property type="component" value="Unassembled WGS sequence"/>
</dbReference>
<dbReference type="RefSeq" id="XP_029226206.1">
    <property type="nucleotide sequence ID" value="XM_029373677.1"/>
</dbReference>
<evidence type="ECO:0000313" key="2">
    <source>
        <dbReference type="Proteomes" id="UP000284403"/>
    </source>
</evidence>
<keyword evidence="2" id="KW-1185">Reference proteome</keyword>
<proteinExistence type="predicted"/>
<name>A0A422NXY0_9TRYP</name>
<reference evidence="1 2" key="1">
    <citation type="journal article" date="2018" name="BMC Genomics">
        <title>Genomic comparison of Trypanosoma conorhini and Trypanosoma rangeli to Trypanosoma cruzi strains of high and low virulence.</title>
        <authorList>
            <person name="Bradwell K.R."/>
            <person name="Koparde V.N."/>
            <person name="Matveyev A.V."/>
            <person name="Serrano M.G."/>
            <person name="Alves J.M."/>
            <person name="Parikh H."/>
            <person name="Huang B."/>
            <person name="Lee V."/>
            <person name="Espinosa-Alvarez O."/>
            <person name="Ortiz P.A."/>
            <person name="Costa-Martins A.G."/>
            <person name="Teixeira M.M."/>
            <person name="Buck G.A."/>
        </authorList>
    </citation>
    <scope>NUCLEOTIDE SEQUENCE [LARGE SCALE GENOMIC DNA]</scope>
    <source>
        <strain evidence="1 2">025E</strain>
    </source>
</reference>